<evidence type="ECO:0000256" key="1">
    <source>
        <dbReference type="ARBA" id="ARBA00004651"/>
    </source>
</evidence>
<keyword evidence="5 7" id="KW-1133">Transmembrane helix</keyword>
<dbReference type="InterPro" id="IPR011527">
    <property type="entry name" value="ABC1_TM_dom"/>
</dbReference>
<dbReference type="Gene3D" id="1.20.1560.10">
    <property type="entry name" value="ABC transporter type 1, transmembrane domain"/>
    <property type="match status" value="1"/>
</dbReference>
<keyword evidence="2 7" id="KW-0812">Transmembrane</keyword>
<feature type="transmembrane region" description="Helical" evidence="7">
    <location>
        <begin position="365"/>
        <end position="384"/>
    </location>
</feature>
<dbReference type="PROSITE" id="PS00211">
    <property type="entry name" value="ABC_TRANSPORTER_1"/>
    <property type="match status" value="1"/>
</dbReference>
<keyword evidence="4" id="KW-0067">ATP-binding</keyword>
<dbReference type="SUPFAM" id="SSF90123">
    <property type="entry name" value="ABC transporter transmembrane region"/>
    <property type="match status" value="1"/>
</dbReference>
<reference evidence="11" key="1">
    <citation type="journal article" date="2019" name="Int. J. Syst. Evol. Microbiol.">
        <title>The Global Catalogue of Microorganisms (GCM) 10K type strain sequencing project: providing services to taxonomists for standard genome sequencing and annotation.</title>
        <authorList>
            <consortium name="The Broad Institute Genomics Platform"/>
            <consortium name="The Broad Institute Genome Sequencing Center for Infectious Disease"/>
            <person name="Wu L."/>
            <person name="Ma J."/>
        </authorList>
    </citation>
    <scope>NUCLEOTIDE SEQUENCE [LARGE SCALE GENOMIC DNA]</scope>
    <source>
        <strain evidence="11">JCM 17106</strain>
    </source>
</reference>
<name>A0ABP7XHR3_9FLAO</name>
<evidence type="ECO:0000313" key="10">
    <source>
        <dbReference type="EMBL" id="GAA4115571.1"/>
    </source>
</evidence>
<evidence type="ECO:0000256" key="7">
    <source>
        <dbReference type="SAM" id="Phobius"/>
    </source>
</evidence>
<evidence type="ECO:0000256" key="3">
    <source>
        <dbReference type="ARBA" id="ARBA00022741"/>
    </source>
</evidence>
<feature type="transmembrane region" description="Helical" evidence="7">
    <location>
        <begin position="246"/>
        <end position="269"/>
    </location>
</feature>
<keyword evidence="3" id="KW-0547">Nucleotide-binding</keyword>
<dbReference type="SMART" id="SM00382">
    <property type="entry name" value="AAA"/>
    <property type="match status" value="1"/>
</dbReference>
<dbReference type="InterPro" id="IPR017871">
    <property type="entry name" value="ABC_transporter-like_CS"/>
</dbReference>
<feature type="transmembrane region" description="Helical" evidence="7">
    <location>
        <begin position="47"/>
        <end position="68"/>
    </location>
</feature>
<dbReference type="RefSeq" id="WP_344926228.1">
    <property type="nucleotide sequence ID" value="NZ_BAABCW010000005.1"/>
</dbReference>
<accession>A0ABP7XHR3</accession>
<protein>
    <recommendedName>
        <fullName evidence="12">Cyclic peptide export ABC transporter</fullName>
    </recommendedName>
</protein>
<dbReference type="PANTHER" id="PTHR24221">
    <property type="entry name" value="ATP-BINDING CASSETTE SUB-FAMILY B"/>
    <property type="match status" value="1"/>
</dbReference>
<comment type="caution">
    <text evidence="10">The sequence shown here is derived from an EMBL/GenBank/DDBJ whole genome shotgun (WGS) entry which is preliminary data.</text>
</comment>
<dbReference type="InterPro" id="IPR003593">
    <property type="entry name" value="AAA+_ATPase"/>
</dbReference>
<dbReference type="InterPro" id="IPR036640">
    <property type="entry name" value="ABC1_TM_sf"/>
</dbReference>
<dbReference type="PROSITE" id="PS50929">
    <property type="entry name" value="ABC_TM1F"/>
    <property type="match status" value="1"/>
</dbReference>
<feature type="transmembrane region" description="Helical" evidence="7">
    <location>
        <begin position="338"/>
        <end position="359"/>
    </location>
</feature>
<dbReference type="NCBIfam" id="TIGR01194">
    <property type="entry name" value="cyc_pep_trnsptr"/>
    <property type="match status" value="1"/>
</dbReference>
<gene>
    <name evidence="10" type="ORF">GCM10022393_15730</name>
</gene>
<dbReference type="InterPro" id="IPR005898">
    <property type="entry name" value="Cyc_pep_transpt_SyrD/YojI"/>
</dbReference>
<feature type="domain" description="ABC transporter" evidence="8">
    <location>
        <begin position="429"/>
        <end position="646"/>
    </location>
</feature>
<dbReference type="EMBL" id="BAABCW010000005">
    <property type="protein sequence ID" value="GAA4115571.1"/>
    <property type="molecule type" value="Genomic_DNA"/>
</dbReference>
<dbReference type="SUPFAM" id="SSF52540">
    <property type="entry name" value="P-loop containing nucleoside triphosphate hydrolases"/>
    <property type="match status" value="1"/>
</dbReference>
<dbReference type="PANTHER" id="PTHR24221:SF654">
    <property type="entry name" value="ATP-BINDING CASSETTE SUB-FAMILY B MEMBER 6"/>
    <property type="match status" value="1"/>
</dbReference>
<dbReference type="Pfam" id="PF00005">
    <property type="entry name" value="ABC_tran"/>
    <property type="match status" value="1"/>
</dbReference>
<evidence type="ECO:0008006" key="12">
    <source>
        <dbReference type="Google" id="ProtNLM"/>
    </source>
</evidence>
<dbReference type="Proteomes" id="UP001500459">
    <property type="component" value="Unassembled WGS sequence"/>
</dbReference>
<dbReference type="PROSITE" id="PS50893">
    <property type="entry name" value="ABC_TRANSPORTER_2"/>
    <property type="match status" value="1"/>
</dbReference>
<feature type="transmembrane region" description="Helical" evidence="7">
    <location>
        <begin position="121"/>
        <end position="143"/>
    </location>
</feature>
<comment type="subcellular location">
    <subcellularLocation>
        <location evidence="1">Cell membrane</location>
        <topology evidence="1">Multi-pass membrane protein</topology>
    </subcellularLocation>
</comment>
<keyword evidence="11" id="KW-1185">Reference proteome</keyword>
<dbReference type="Gene3D" id="3.40.50.300">
    <property type="entry name" value="P-loop containing nucleotide triphosphate hydrolases"/>
    <property type="match status" value="1"/>
</dbReference>
<feature type="transmembrane region" description="Helical" evidence="7">
    <location>
        <begin position="88"/>
        <end position="109"/>
    </location>
</feature>
<evidence type="ECO:0000256" key="6">
    <source>
        <dbReference type="ARBA" id="ARBA00023136"/>
    </source>
</evidence>
<feature type="transmembrane region" description="Helical" evidence="7">
    <location>
        <begin position="149"/>
        <end position="166"/>
    </location>
</feature>
<keyword evidence="6 7" id="KW-0472">Membrane</keyword>
<evidence type="ECO:0000256" key="4">
    <source>
        <dbReference type="ARBA" id="ARBA00022840"/>
    </source>
</evidence>
<dbReference type="InterPro" id="IPR039421">
    <property type="entry name" value="Type_1_exporter"/>
</dbReference>
<evidence type="ECO:0000256" key="5">
    <source>
        <dbReference type="ARBA" id="ARBA00022989"/>
    </source>
</evidence>
<sequence length="646" mass="73531">MENIANGLYISTSIIAFIGVFYLGIVSYQTFKKDRKINFSLKNAYNYFLGFLVLAPVLASLYFFPIAFYDQDFWLETKSQYIESRQALKFLGIIILSFYTFTRGAIFLPHKDEYYNIGPKLLFLSLFPGIASALNVMIISKFITANFNANYLLGFFAVTTFIYIITSRISKRVTVRFGILTAHKFNVQVVSKIFKIPHRKQEQIKDGKTYTILNDDISSIFSFSQGIIGTYTNVITLIIVEVYLFTISWVSASLLLGITVLIMGIFTLMSPQIKKATNNSRLKREKYSNFISGLIHGFKELVLHKIKRDKYQKDMEDSSKESYNASQKSINVGIDAGLVSELSFSVAIGISCLLFPLIFDMEKEVITAFVLAVLFLWGPVSMILNGIPQIVNVKVSLDRIKAFLKDAETEELVSNQISEKIEIPFVQSIKVEDVYFNYGEEEESITYGVGPINFVANEGELIFIVGGNGSGKTTFLKLLIGLYKPTSGNILVNGSKIDNKSLGECFSVIYSDFYLFQKLYDLNEDRLDQVNDWLEVLQLSDKVKIEDGVFSTIDLSKGQRKRLAILKSYLEDRPVYFFDEVAADLDPAFRDFFYNELLVKMRQEGKILIIISHDDKYFNLADNIYKMEMGKISSQTKELLALSEQY</sequence>
<proteinExistence type="predicted"/>
<evidence type="ECO:0000259" key="8">
    <source>
        <dbReference type="PROSITE" id="PS50893"/>
    </source>
</evidence>
<dbReference type="InterPro" id="IPR003439">
    <property type="entry name" value="ABC_transporter-like_ATP-bd"/>
</dbReference>
<feature type="transmembrane region" description="Helical" evidence="7">
    <location>
        <begin position="220"/>
        <end position="240"/>
    </location>
</feature>
<evidence type="ECO:0000313" key="11">
    <source>
        <dbReference type="Proteomes" id="UP001500459"/>
    </source>
</evidence>
<evidence type="ECO:0000256" key="2">
    <source>
        <dbReference type="ARBA" id="ARBA00022692"/>
    </source>
</evidence>
<evidence type="ECO:0000259" key="9">
    <source>
        <dbReference type="PROSITE" id="PS50929"/>
    </source>
</evidence>
<dbReference type="InterPro" id="IPR027417">
    <property type="entry name" value="P-loop_NTPase"/>
</dbReference>
<organism evidence="10 11">
    <name type="scientific">Aquimarina addita</name>
    <dbReference type="NCBI Taxonomy" id="870485"/>
    <lineage>
        <taxon>Bacteria</taxon>
        <taxon>Pseudomonadati</taxon>
        <taxon>Bacteroidota</taxon>
        <taxon>Flavobacteriia</taxon>
        <taxon>Flavobacteriales</taxon>
        <taxon>Flavobacteriaceae</taxon>
        <taxon>Aquimarina</taxon>
    </lineage>
</organism>
<feature type="domain" description="ABC transmembrane type-1" evidence="9">
    <location>
        <begin position="121"/>
        <end position="392"/>
    </location>
</feature>
<feature type="transmembrane region" description="Helical" evidence="7">
    <location>
        <begin position="6"/>
        <end position="26"/>
    </location>
</feature>